<keyword evidence="3" id="KW-1185">Reference proteome</keyword>
<accession>A0A3A8N979</accession>
<name>A0A3A8N979_9BACT</name>
<gene>
    <name evidence="2" type="ORF">D7X12_25575</name>
</gene>
<protein>
    <recommendedName>
        <fullName evidence="1">DUF6194 domain-containing protein</fullName>
    </recommendedName>
</protein>
<proteinExistence type="predicted"/>
<dbReference type="OrthoDB" id="9783727at2"/>
<dbReference type="Proteomes" id="UP000273405">
    <property type="component" value="Unassembled WGS sequence"/>
</dbReference>
<organism evidence="2 3">
    <name type="scientific">Corallococcus sicarius</name>
    <dbReference type="NCBI Taxonomy" id="2316726"/>
    <lineage>
        <taxon>Bacteria</taxon>
        <taxon>Pseudomonadati</taxon>
        <taxon>Myxococcota</taxon>
        <taxon>Myxococcia</taxon>
        <taxon>Myxococcales</taxon>
        <taxon>Cystobacterineae</taxon>
        <taxon>Myxococcaceae</taxon>
        <taxon>Corallococcus</taxon>
    </lineage>
</organism>
<evidence type="ECO:0000313" key="2">
    <source>
        <dbReference type="EMBL" id="RKH38721.1"/>
    </source>
</evidence>
<reference evidence="3" key="1">
    <citation type="submission" date="2018-09" db="EMBL/GenBank/DDBJ databases">
        <authorList>
            <person name="Livingstone P.G."/>
            <person name="Whitworth D.E."/>
        </authorList>
    </citation>
    <scope>NUCLEOTIDE SEQUENCE [LARGE SCALE GENOMIC DNA]</scope>
    <source>
        <strain evidence="3">CA040B</strain>
    </source>
</reference>
<dbReference type="EMBL" id="RAWG01000186">
    <property type="protein sequence ID" value="RKH38721.1"/>
    <property type="molecule type" value="Genomic_DNA"/>
</dbReference>
<feature type="domain" description="DUF6194" evidence="1">
    <location>
        <begin position="7"/>
        <end position="136"/>
    </location>
</feature>
<comment type="caution">
    <text evidence="2">The sequence shown here is derived from an EMBL/GenBank/DDBJ whole genome shotgun (WGS) entry which is preliminary data.</text>
</comment>
<dbReference type="Pfam" id="PF19694">
    <property type="entry name" value="DUF6194"/>
    <property type="match status" value="1"/>
</dbReference>
<evidence type="ECO:0000259" key="1">
    <source>
        <dbReference type="Pfam" id="PF19694"/>
    </source>
</evidence>
<dbReference type="RefSeq" id="WP_120627897.1">
    <property type="nucleotide sequence ID" value="NZ_RAWG01000186.1"/>
</dbReference>
<dbReference type="InterPro" id="IPR045676">
    <property type="entry name" value="DUF6194"/>
</dbReference>
<evidence type="ECO:0000313" key="3">
    <source>
        <dbReference type="Proteomes" id="UP000273405"/>
    </source>
</evidence>
<sequence length="137" mass="15986">MTGAISLEALAEYIRDAFKDVHMDVTTPDLFFFAGDERKSPFATIVTRDTEHDRRSELDRDDVFRLNLCVGKDSFQKLFPEPDPDVDFTALDVLLPHPTYARMFWLSVLNPSHETFRMLRPYLREAYDLQPQRTARS</sequence>
<dbReference type="AlphaFoldDB" id="A0A3A8N979"/>